<dbReference type="AlphaFoldDB" id="A0A2P8D4F9"/>
<reference evidence="3 4" key="1">
    <citation type="submission" date="2018-03" db="EMBL/GenBank/DDBJ databases">
        <title>Genomic Encyclopedia of Type Strains, Phase III (KMG-III): the genomes of soil and plant-associated and newly described type strains.</title>
        <authorList>
            <person name="Whitman W."/>
        </authorList>
    </citation>
    <scope>NUCLEOTIDE SEQUENCE [LARGE SCALE GENOMIC DNA]</scope>
    <source>
        <strain evidence="3 4">CGMCC 1.12700</strain>
    </source>
</reference>
<gene>
    <name evidence="3" type="ORF">B0I18_104156</name>
</gene>
<evidence type="ECO:0000313" key="3">
    <source>
        <dbReference type="EMBL" id="PSK92059.1"/>
    </source>
</evidence>
<feature type="domain" description="Secretion system C-terminal sorting" evidence="2">
    <location>
        <begin position="265"/>
        <end position="335"/>
    </location>
</feature>
<keyword evidence="1" id="KW-0732">Signal</keyword>
<proteinExistence type="predicted"/>
<protein>
    <submittedName>
        <fullName evidence="3">Putative secreted protein (Por secretion system target)</fullName>
    </submittedName>
</protein>
<comment type="caution">
    <text evidence="3">The sequence shown here is derived from an EMBL/GenBank/DDBJ whole genome shotgun (WGS) entry which is preliminary data.</text>
</comment>
<dbReference type="EMBL" id="PYGD01000004">
    <property type="protein sequence ID" value="PSK92059.1"/>
    <property type="molecule type" value="Genomic_DNA"/>
</dbReference>
<sequence>MKRFFCAVGILLHGVLAATGLYAQTPAVPYQYAYSTSSYANLGSNTTLILGNTGWDDTLVHFSLPTDFNFKYQGAPVTNWALDTYGGLFLNGFDTVFGTPALLGIQSDYIDNGQSKISYALTGTPGSRITKIEFRNMGFYNGTAADSANFQVWLYEGTDKIEYHAGPGHTTPGMFDPGNNGNVLLVGLTYNVHITDSLLLHTVRYRSGANTDTALVASRNNHLWEDIAPMVYDTAVYPANGAVFVFTPKTGTTLREVTSLISKVMPNPATDNITLQLKHMPLAGASVTISTLAGQQVVHRFITSARTDISLHALAKGVYLLSYVSGGQRETLKIIKQ</sequence>
<evidence type="ECO:0000259" key="2">
    <source>
        <dbReference type="Pfam" id="PF18962"/>
    </source>
</evidence>
<dbReference type="RefSeq" id="WP_181358456.1">
    <property type="nucleotide sequence ID" value="NZ_PYGD01000004.1"/>
</dbReference>
<accession>A0A2P8D4F9</accession>
<evidence type="ECO:0000256" key="1">
    <source>
        <dbReference type="SAM" id="SignalP"/>
    </source>
</evidence>
<name>A0A2P8D4F9_9BACT</name>
<dbReference type="InterPro" id="IPR026444">
    <property type="entry name" value="Secre_tail"/>
</dbReference>
<feature type="chain" id="PRO_5015146878" evidence="1">
    <location>
        <begin position="24"/>
        <end position="337"/>
    </location>
</feature>
<organism evidence="3 4">
    <name type="scientific">Taibaiella chishuiensis</name>
    <dbReference type="NCBI Taxonomy" id="1434707"/>
    <lineage>
        <taxon>Bacteria</taxon>
        <taxon>Pseudomonadati</taxon>
        <taxon>Bacteroidota</taxon>
        <taxon>Chitinophagia</taxon>
        <taxon>Chitinophagales</taxon>
        <taxon>Chitinophagaceae</taxon>
        <taxon>Taibaiella</taxon>
    </lineage>
</organism>
<keyword evidence="4" id="KW-1185">Reference proteome</keyword>
<dbReference type="Pfam" id="PF18962">
    <property type="entry name" value="Por_Secre_tail"/>
    <property type="match status" value="1"/>
</dbReference>
<dbReference type="Proteomes" id="UP000240572">
    <property type="component" value="Unassembled WGS sequence"/>
</dbReference>
<feature type="signal peptide" evidence="1">
    <location>
        <begin position="1"/>
        <end position="23"/>
    </location>
</feature>
<dbReference type="NCBIfam" id="TIGR04183">
    <property type="entry name" value="Por_Secre_tail"/>
    <property type="match status" value="1"/>
</dbReference>
<evidence type="ECO:0000313" key="4">
    <source>
        <dbReference type="Proteomes" id="UP000240572"/>
    </source>
</evidence>